<gene>
    <name evidence="2" type="ORF">E0L32_011374</name>
</gene>
<keyword evidence="3" id="KW-1185">Reference proteome</keyword>
<dbReference type="Proteomes" id="UP000319257">
    <property type="component" value="Unassembled WGS sequence"/>
</dbReference>
<evidence type="ECO:0000256" key="1">
    <source>
        <dbReference type="SAM" id="MobiDB-lite"/>
    </source>
</evidence>
<protein>
    <submittedName>
        <fullName evidence="2">Uncharacterized protein</fullName>
    </submittedName>
</protein>
<evidence type="ECO:0000313" key="3">
    <source>
        <dbReference type="Proteomes" id="UP000319257"/>
    </source>
</evidence>
<feature type="region of interest" description="Disordered" evidence="1">
    <location>
        <begin position="126"/>
        <end position="146"/>
    </location>
</feature>
<proteinExistence type="predicted"/>
<dbReference type="RefSeq" id="XP_031000692.1">
    <property type="nucleotide sequence ID" value="XM_031134097.1"/>
</dbReference>
<reference evidence="2 3" key="1">
    <citation type="submission" date="2019-06" db="EMBL/GenBank/DDBJ databases">
        <title>Draft genome sequence of the filamentous fungus Phialemoniopsis curvata isolated from diesel fuel.</title>
        <authorList>
            <person name="Varaljay V.A."/>
            <person name="Lyon W.J."/>
            <person name="Crouch A.L."/>
            <person name="Drake C.E."/>
            <person name="Hollomon J.M."/>
            <person name="Nadeau L.J."/>
            <person name="Nunn H.S."/>
            <person name="Stevenson B.S."/>
            <person name="Bojanowski C.L."/>
            <person name="Crookes-Goodson W.J."/>
        </authorList>
    </citation>
    <scope>NUCLEOTIDE SEQUENCE [LARGE SCALE GENOMIC DNA]</scope>
    <source>
        <strain evidence="2 3">D216</strain>
    </source>
</reference>
<name>A0A507BNW0_9PEZI</name>
<dbReference type="OrthoDB" id="6513042at2759"/>
<comment type="caution">
    <text evidence="2">The sequence shown here is derived from an EMBL/GenBank/DDBJ whole genome shotgun (WGS) entry which is preliminary data.</text>
</comment>
<sequence length="239" mass="26288">MQLLSGDETVPVAALYRTVFLRLHSHRHVCSVETVSIAALLSTHRSPGPSSLVPGPPRSCKVRLLSGAGLHCRRPPEHTQDRLRPHSHMHVADLARPQRPHELGAAVEARTWLVVRDAPELLNHSAKNVTTSSPGSKEVDTDTKCTPPDINDDLDCAIKRTLNSNRTDFNVDGEEPEVDFTKPSIAAAHKECSPSPSEAQASLPTLDEAAWQYYRQHLDEHTSLTKLLEKSEGDPTETT</sequence>
<dbReference type="EMBL" id="SKBQ01000104">
    <property type="protein sequence ID" value="TPX18981.1"/>
    <property type="molecule type" value="Genomic_DNA"/>
</dbReference>
<feature type="compositionally biased region" description="Polar residues" evidence="1">
    <location>
        <begin position="126"/>
        <end position="135"/>
    </location>
</feature>
<accession>A0A507BNW0</accession>
<dbReference type="InParanoid" id="A0A507BNW0"/>
<dbReference type="AlphaFoldDB" id="A0A507BNW0"/>
<dbReference type="GeneID" id="41978821"/>
<organism evidence="2 3">
    <name type="scientific">Thyridium curvatum</name>
    <dbReference type="NCBI Taxonomy" id="1093900"/>
    <lineage>
        <taxon>Eukaryota</taxon>
        <taxon>Fungi</taxon>
        <taxon>Dikarya</taxon>
        <taxon>Ascomycota</taxon>
        <taxon>Pezizomycotina</taxon>
        <taxon>Sordariomycetes</taxon>
        <taxon>Sordariomycetidae</taxon>
        <taxon>Thyridiales</taxon>
        <taxon>Thyridiaceae</taxon>
        <taxon>Thyridium</taxon>
    </lineage>
</organism>
<evidence type="ECO:0000313" key="2">
    <source>
        <dbReference type="EMBL" id="TPX18981.1"/>
    </source>
</evidence>